<dbReference type="Proteomes" id="UP000290218">
    <property type="component" value="Unassembled WGS sequence"/>
</dbReference>
<keyword evidence="1" id="KW-0732">Signal</keyword>
<dbReference type="Pfam" id="PF07637">
    <property type="entry name" value="PSD5"/>
    <property type="match status" value="1"/>
</dbReference>
<feature type="domain" description="DUF1595" evidence="7">
    <location>
        <begin position="369"/>
        <end position="428"/>
    </location>
</feature>
<evidence type="ECO:0000259" key="4">
    <source>
        <dbReference type="Pfam" id="PF07627"/>
    </source>
</evidence>
<organism evidence="8 9">
    <name type="scientific">Oleiharenicola lentus</name>
    <dbReference type="NCBI Taxonomy" id="2508720"/>
    <lineage>
        <taxon>Bacteria</taxon>
        <taxon>Pseudomonadati</taxon>
        <taxon>Verrucomicrobiota</taxon>
        <taxon>Opitutia</taxon>
        <taxon>Opitutales</taxon>
        <taxon>Opitutaceae</taxon>
        <taxon>Oleiharenicola</taxon>
    </lineage>
</organism>
<protein>
    <submittedName>
        <fullName evidence="8">DUF1592 domain-containing protein</fullName>
    </submittedName>
</protein>
<name>A0A4Q1CB65_9BACT</name>
<evidence type="ECO:0000313" key="9">
    <source>
        <dbReference type="Proteomes" id="UP000290218"/>
    </source>
</evidence>
<reference evidence="8 9" key="1">
    <citation type="submission" date="2019-01" db="EMBL/GenBank/DDBJ databases">
        <title>Lacunisphaera sp. strain TWA-58.</title>
        <authorList>
            <person name="Chen W.-M."/>
        </authorList>
    </citation>
    <scope>NUCLEOTIDE SEQUENCE [LARGE SCALE GENOMIC DNA]</scope>
    <source>
        <strain evidence="8 9">TWA-58</strain>
    </source>
</reference>
<dbReference type="Pfam" id="PF07624">
    <property type="entry name" value="PSD2"/>
    <property type="match status" value="1"/>
</dbReference>
<evidence type="ECO:0000259" key="7">
    <source>
        <dbReference type="Pfam" id="PF07637"/>
    </source>
</evidence>
<feature type="domain" description="Cytochrome C Planctomycete-type" evidence="6">
    <location>
        <begin position="36"/>
        <end position="80"/>
    </location>
</feature>
<dbReference type="InterPro" id="IPR013036">
    <property type="entry name" value="DUF1587"/>
</dbReference>
<feature type="domain" description="DUF1587" evidence="3">
    <location>
        <begin position="119"/>
        <end position="181"/>
    </location>
</feature>
<evidence type="ECO:0000259" key="3">
    <source>
        <dbReference type="Pfam" id="PF07626"/>
    </source>
</evidence>
<evidence type="ECO:0000313" key="8">
    <source>
        <dbReference type="EMBL" id="RXK56335.1"/>
    </source>
</evidence>
<dbReference type="Pfam" id="PF07635">
    <property type="entry name" value="PSCyt1"/>
    <property type="match status" value="1"/>
</dbReference>
<dbReference type="InterPro" id="IPR013042">
    <property type="entry name" value="DUF1592"/>
</dbReference>
<feature type="domain" description="DUF1592" evidence="5">
    <location>
        <begin position="442"/>
        <end position="569"/>
    </location>
</feature>
<feature type="domain" description="DUF1585" evidence="2">
    <location>
        <begin position="701"/>
        <end position="774"/>
    </location>
</feature>
<evidence type="ECO:0000259" key="5">
    <source>
        <dbReference type="Pfam" id="PF07631"/>
    </source>
</evidence>
<dbReference type="Pfam" id="PF07626">
    <property type="entry name" value="PSD3"/>
    <property type="match status" value="1"/>
</dbReference>
<feature type="chain" id="PRO_5020809800" evidence="1">
    <location>
        <begin position="21"/>
        <end position="780"/>
    </location>
</feature>
<proteinExistence type="predicted"/>
<dbReference type="EMBL" id="SDHX01000001">
    <property type="protein sequence ID" value="RXK56335.1"/>
    <property type="molecule type" value="Genomic_DNA"/>
</dbReference>
<dbReference type="OrthoDB" id="175242at2"/>
<dbReference type="InterPro" id="IPR013043">
    <property type="entry name" value="DUF1595"/>
</dbReference>
<dbReference type="InterPro" id="IPR011429">
    <property type="entry name" value="Cyt_c_Planctomycete-type"/>
</dbReference>
<dbReference type="Pfam" id="PF07627">
    <property type="entry name" value="PSCyt3"/>
    <property type="match status" value="1"/>
</dbReference>
<keyword evidence="9" id="KW-1185">Reference proteome</keyword>
<feature type="domain" description="DUF1588" evidence="4">
    <location>
        <begin position="590"/>
        <end position="687"/>
    </location>
</feature>
<comment type="caution">
    <text evidence="8">The sequence shown here is derived from an EMBL/GenBank/DDBJ whole genome shotgun (WGS) entry which is preliminary data.</text>
</comment>
<sequence>MLMSARLSLVHALTFITGLAGTTTGPSLAEFVDQHCLDCHYSGRSSGDLSLEDVDFSRPAERPEIWERVLRKLEHRQMPPVGEPRPDENDYRAITARLTGELDRAAAAHPRPGRTDSLRRLNRMEYQNAVRDLLGVEIDAASLLPQDEPAHGFDNVMVGNLSPTLMDRYVTAAQKVARQAVGASAHQPGGDTFRVPAEVTQDQQLEGLPPGTRGGLRIPYQFPQDGEYEINVRLVRDRNEHVEALREPVEIEFLLDRARVARFTVNPPREDKNWEEVDRHLTHRLQVAAGPREVAVTFPHRPAALKETIREPYVSRFNIFRHPRAAPAVYQVTITGPFAARGPGDTPGRRRLLAPLANVSEDASPEAKARAVLAPLLRLAYRRPVTENDFRGPMRLFREGLADGDFDLGVERAVGAVLVSPQFLFRIERDPPDLAPGTVYAITDLELASRLAFFLWSSLPDDELLGQAERGALRDPGVLEGQVRRMLADPRAENLATNFAAQWLHLRALDAARPDERRFIDFDDNLRQAMRRETELFLLSLLREDRPVSELLTADYTFLNERLARHYGIPHVIGNRFRRISFAGDPKRQRGGLLRQGSLLTVTSYATRTSPVIRGKWVLDNLLGTPPPPPPPDVPSLDENIVSESLPIRQRLAAHREQKVCASCHNVIDPIGFALEEFDAVGRYRTLEDFHPVDASGGLPDGSRFDGVAGLEAALLARPDLLAGTFAEKLFVFALGREAGEHDAPHIREVVRRSAANDYRLTSLILALVQSAPFQLRTTP</sequence>
<evidence type="ECO:0000256" key="1">
    <source>
        <dbReference type="SAM" id="SignalP"/>
    </source>
</evidence>
<dbReference type="InterPro" id="IPR011478">
    <property type="entry name" value="DUF1585"/>
</dbReference>
<evidence type="ECO:0000259" key="2">
    <source>
        <dbReference type="Pfam" id="PF07624"/>
    </source>
</evidence>
<dbReference type="AlphaFoldDB" id="A0A4Q1CB65"/>
<feature type="signal peptide" evidence="1">
    <location>
        <begin position="1"/>
        <end position="20"/>
    </location>
</feature>
<accession>A0A4Q1CB65</accession>
<dbReference type="InterPro" id="IPR013039">
    <property type="entry name" value="DUF1588"/>
</dbReference>
<dbReference type="Pfam" id="PF07631">
    <property type="entry name" value="PSD4"/>
    <property type="match status" value="1"/>
</dbReference>
<evidence type="ECO:0000259" key="6">
    <source>
        <dbReference type="Pfam" id="PF07635"/>
    </source>
</evidence>
<gene>
    <name evidence="8" type="ORF">ESB00_10820</name>
</gene>